<dbReference type="PANTHER" id="PTHR12835:SF5">
    <property type="entry name" value="BIOTIN--PROTEIN LIGASE"/>
    <property type="match status" value="1"/>
</dbReference>
<comment type="catalytic activity">
    <reaction evidence="5">
        <text>biotin + L-lysyl-[protein] + ATP = N(6)-biotinyl-L-lysyl-[protein] + AMP + diphosphate + H(+)</text>
        <dbReference type="Rhea" id="RHEA:11756"/>
        <dbReference type="Rhea" id="RHEA-COMP:9752"/>
        <dbReference type="Rhea" id="RHEA-COMP:10505"/>
        <dbReference type="ChEBI" id="CHEBI:15378"/>
        <dbReference type="ChEBI" id="CHEBI:29969"/>
        <dbReference type="ChEBI" id="CHEBI:30616"/>
        <dbReference type="ChEBI" id="CHEBI:33019"/>
        <dbReference type="ChEBI" id="CHEBI:57586"/>
        <dbReference type="ChEBI" id="CHEBI:83144"/>
        <dbReference type="ChEBI" id="CHEBI:456215"/>
        <dbReference type="EC" id="6.3.4.15"/>
    </reaction>
</comment>
<evidence type="ECO:0000259" key="6">
    <source>
        <dbReference type="PROSITE" id="PS51733"/>
    </source>
</evidence>
<keyword evidence="4 5" id="KW-0092">Biotin</keyword>
<dbReference type="SUPFAM" id="SSF55681">
    <property type="entry name" value="Class II aaRS and biotin synthetases"/>
    <property type="match status" value="1"/>
</dbReference>
<dbReference type="Pfam" id="PF08279">
    <property type="entry name" value="HTH_11"/>
    <property type="match status" value="1"/>
</dbReference>
<evidence type="ECO:0000313" key="7">
    <source>
        <dbReference type="EMBL" id="MCY6485321.1"/>
    </source>
</evidence>
<comment type="similarity">
    <text evidence="5">Belongs to the biotin--protein ligase family.</text>
</comment>
<evidence type="ECO:0000256" key="2">
    <source>
        <dbReference type="ARBA" id="ARBA00022741"/>
    </source>
</evidence>
<feature type="binding site" evidence="5">
    <location>
        <position position="114"/>
    </location>
    <ligand>
        <name>biotin</name>
        <dbReference type="ChEBI" id="CHEBI:57586"/>
    </ligand>
</feature>
<keyword evidence="5" id="KW-0805">Transcription regulation</keyword>
<dbReference type="HAMAP" id="MF_00978">
    <property type="entry name" value="Bifunct_BirA"/>
    <property type="match status" value="1"/>
</dbReference>
<keyword evidence="5" id="KW-0678">Repressor</keyword>
<evidence type="ECO:0000256" key="3">
    <source>
        <dbReference type="ARBA" id="ARBA00022840"/>
    </source>
</evidence>
<dbReference type="InterPro" id="IPR003142">
    <property type="entry name" value="BPL_C"/>
</dbReference>
<dbReference type="InterPro" id="IPR004408">
    <property type="entry name" value="Biotin_CoA_COase_ligase"/>
</dbReference>
<keyword evidence="1 5" id="KW-0436">Ligase</keyword>
<comment type="function">
    <text evidence="5">Acts both as a biotin--[acetyl-CoA-carboxylase] ligase and a repressor.</text>
</comment>
<dbReference type="InterPro" id="IPR036390">
    <property type="entry name" value="WH_DNA-bd_sf"/>
</dbReference>
<evidence type="ECO:0000256" key="5">
    <source>
        <dbReference type="HAMAP-Rule" id="MF_00978"/>
    </source>
</evidence>
<keyword evidence="8" id="KW-1185">Reference proteome</keyword>
<dbReference type="SUPFAM" id="SSF46785">
    <property type="entry name" value="Winged helix' DNA-binding domain"/>
    <property type="match status" value="1"/>
</dbReference>
<organism evidence="7 8">
    <name type="scientific">Clostridium aestuarii</name>
    <dbReference type="NCBI Taxonomy" id="338193"/>
    <lineage>
        <taxon>Bacteria</taxon>
        <taxon>Bacillati</taxon>
        <taxon>Bacillota</taxon>
        <taxon>Clostridia</taxon>
        <taxon>Eubacteriales</taxon>
        <taxon>Clostridiaceae</taxon>
        <taxon>Clostridium</taxon>
    </lineage>
</organism>
<dbReference type="Proteomes" id="UP001078443">
    <property type="component" value="Unassembled WGS sequence"/>
</dbReference>
<feature type="binding site" evidence="5">
    <location>
        <begin position="118"/>
        <end position="120"/>
    </location>
    <ligand>
        <name>biotin</name>
        <dbReference type="ChEBI" id="CHEBI:57586"/>
    </ligand>
</feature>
<sequence length="328" mass="36972">MKRKIIDLLKKNENNFISGQKISDELGVSRAAIWKYINAIKEDGYEIESVSRKGYKLIATPDLLTYEEIKDNLSTKYIGRKIIYLDTVGSTNNKAKELAVEGAPEGTIIISEEQTTGRGRLGRNWVSPKYKGIWMSIILRPDINPINVPKITQIAAAAVTKASEDIGIEVKIKWPNDIVLNNKKVCGILTEMSGELIRVNHVIVGMGINVNIDSDDFIDEVKDKATSLKIETGRYIERKVLAAKIMNCFEELYEEFINEESIEKSIKICREKSVLIGKEIRIIERQKEITAEAIDLSEDGKLIVKYEDGKIQEIISSEVSVRGLYGYV</sequence>
<dbReference type="InterPro" id="IPR008988">
    <property type="entry name" value="Transcriptional_repressor_C"/>
</dbReference>
<dbReference type="GO" id="GO:0004077">
    <property type="term" value="F:biotin--[biotin carboxyl-carrier protein] ligase activity"/>
    <property type="evidence" value="ECO:0007669"/>
    <property type="project" value="UniProtKB-EC"/>
</dbReference>
<dbReference type="RefSeq" id="WP_268041642.1">
    <property type="nucleotide sequence ID" value="NZ_JAPQER010000006.1"/>
</dbReference>
<dbReference type="Gene3D" id="3.30.930.10">
    <property type="entry name" value="Bira Bifunctional Protein, Domain 2"/>
    <property type="match status" value="1"/>
</dbReference>
<dbReference type="InterPro" id="IPR030855">
    <property type="entry name" value="Bifunct_BirA"/>
</dbReference>
<dbReference type="Gene3D" id="1.10.10.10">
    <property type="entry name" value="Winged helix-like DNA-binding domain superfamily/Winged helix DNA-binding domain"/>
    <property type="match status" value="1"/>
</dbReference>
<dbReference type="SUPFAM" id="SSF50037">
    <property type="entry name" value="C-terminal domain of transcriptional repressors"/>
    <property type="match status" value="1"/>
</dbReference>
<gene>
    <name evidence="5" type="primary">birA</name>
    <name evidence="7" type="ORF">OW763_13355</name>
</gene>
<dbReference type="PROSITE" id="PS51733">
    <property type="entry name" value="BPL_LPL_CATALYTIC"/>
    <property type="match status" value="1"/>
</dbReference>
<dbReference type="NCBIfam" id="TIGR00121">
    <property type="entry name" value="birA_ligase"/>
    <property type="match status" value="1"/>
</dbReference>
<evidence type="ECO:0000256" key="1">
    <source>
        <dbReference type="ARBA" id="ARBA00022598"/>
    </source>
</evidence>
<reference evidence="7" key="1">
    <citation type="submission" date="2022-12" db="EMBL/GenBank/DDBJ databases">
        <authorList>
            <person name="Wang J."/>
        </authorList>
    </citation>
    <scope>NUCLEOTIDE SEQUENCE</scope>
    <source>
        <strain evidence="7">HY-45-18</strain>
    </source>
</reference>
<dbReference type="CDD" id="cd16442">
    <property type="entry name" value="BPL"/>
    <property type="match status" value="1"/>
</dbReference>
<dbReference type="InterPro" id="IPR045864">
    <property type="entry name" value="aa-tRNA-synth_II/BPL/LPL"/>
</dbReference>
<dbReference type="PANTHER" id="PTHR12835">
    <property type="entry name" value="BIOTIN PROTEIN LIGASE"/>
    <property type="match status" value="1"/>
</dbReference>
<accession>A0ABT4D247</accession>
<keyword evidence="3 5" id="KW-0067">ATP-binding</keyword>
<dbReference type="EMBL" id="JAPQER010000006">
    <property type="protein sequence ID" value="MCY6485321.1"/>
    <property type="molecule type" value="Genomic_DNA"/>
</dbReference>
<evidence type="ECO:0000256" key="4">
    <source>
        <dbReference type="ARBA" id="ARBA00023267"/>
    </source>
</evidence>
<dbReference type="EC" id="6.3.4.15" evidence="5"/>
<dbReference type="Gene3D" id="2.30.30.100">
    <property type="match status" value="1"/>
</dbReference>
<feature type="binding site" evidence="5">
    <location>
        <begin position="90"/>
        <end position="92"/>
    </location>
    <ligand>
        <name>biotin</name>
        <dbReference type="ChEBI" id="CHEBI:57586"/>
    </ligand>
</feature>
<comment type="caution">
    <text evidence="7">The sequence shown here is derived from an EMBL/GenBank/DDBJ whole genome shotgun (WGS) entry which is preliminary data.</text>
</comment>
<name>A0ABT4D247_9CLOT</name>
<dbReference type="Pfam" id="PF03099">
    <property type="entry name" value="BPL_LplA_LipB"/>
    <property type="match status" value="1"/>
</dbReference>
<feature type="DNA-binding region" description="H-T-H motif" evidence="5">
    <location>
        <begin position="19"/>
        <end position="38"/>
    </location>
</feature>
<keyword evidence="2 5" id="KW-0547">Nucleotide-binding</keyword>
<keyword evidence="5" id="KW-0238">DNA-binding</keyword>
<keyword evidence="5" id="KW-0804">Transcription</keyword>
<protein>
    <recommendedName>
        <fullName evidence="5">Bifunctional ligase/repressor BirA</fullName>
    </recommendedName>
    <alternativeName>
        <fullName evidence="5">Biotin--[acetyl-CoA-carboxylase] ligase</fullName>
        <ecNumber evidence="5">6.3.4.15</ecNumber>
    </alternativeName>
    <alternativeName>
        <fullName evidence="5">Biotin--protein ligase</fullName>
    </alternativeName>
    <alternativeName>
        <fullName evidence="5">Biotin-[acetyl-CoA carboxylase] synthetase</fullName>
    </alternativeName>
</protein>
<feature type="binding site" evidence="5">
    <location>
        <position position="184"/>
    </location>
    <ligand>
        <name>biotin</name>
        <dbReference type="ChEBI" id="CHEBI:57586"/>
    </ligand>
</feature>
<evidence type="ECO:0000313" key="8">
    <source>
        <dbReference type="Proteomes" id="UP001078443"/>
    </source>
</evidence>
<dbReference type="InterPro" id="IPR036388">
    <property type="entry name" value="WH-like_DNA-bd_sf"/>
</dbReference>
<dbReference type="InterPro" id="IPR013196">
    <property type="entry name" value="HTH_11"/>
</dbReference>
<dbReference type="Pfam" id="PF02237">
    <property type="entry name" value="BPL_C"/>
    <property type="match status" value="1"/>
</dbReference>
<feature type="domain" description="BPL/LPL catalytic" evidence="6">
    <location>
        <begin position="67"/>
        <end position="257"/>
    </location>
</feature>
<proteinExistence type="inferred from homology"/>
<dbReference type="InterPro" id="IPR004143">
    <property type="entry name" value="BPL_LPL_catalytic"/>
</dbReference>